<evidence type="ECO:0000256" key="2">
    <source>
        <dbReference type="ARBA" id="ARBA00023163"/>
    </source>
</evidence>
<dbReference type="InterPro" id="IPR029016">
    <property type="entry name" value="GAF-like_dom_sf"/>
</dbReference>
<dbReference type="Gene3D" id="3.30.450.40">
    <property type="match status" value="1"/>
</dbReference>
<dbReference type="PROSITE" id="PS50921">
    <property type="entry name" value="ANTAR"/>
    <property type="match status" value="1"/>
</dbReference>
<dbReference type="InterPro" id="IPR035965">
    <property type="entry name" value="PAS-like_dom_sf"/>
</dbReference>
<dbReference type="InterPro" id="IPR005561">
    <property type="entry name" value="ANTAR"/>
</dbReference>
<dbReference type="Pfam" id="PF03861">
    <property type="entry name" value="ANTAR"/>
    <property type="match status" value="1"/>
</dbReference>
<dbReference type="Pfam" id="PF13185">
    <property type="entry name" value="GAF_2"/>
    <property type="match status" value="1"/>
</dbReference>
<dbReference type="Gene3D" id="3.30.450.20">
    <property type="entry name" value="PAS domain"/>
    <property type="match status" value="1"/>
</dbReference>
<evidence type="ECO:0000313" key="5">
    <source>
        <dbReference type="EMBL" id="MBQ0850682.1"/>
    </source>
</evidence>
<dbReference type="Proteomes" id="UP000677413">
    <property type="component" value="Unassembled WGS sequence"/>
</dbReference>
<sequence>MTTAPYVVLDTDFRIRGVNAAYLHATGREREELLGAYMFDAFPDDPRDADATGVRNLTASLERVLRRGAPDDMGIQRYDIPDIRVAGAFQRRAWSPVNSPLTDADGHVVGALHHVEDVTAVHEALYRAHRDDRTDTARPPAVVLRRAMLALTRYERAARAVAAGRANPGGPSPSAVLPVAEVARSDGLWHAVLHAARHTRPRDCAGAVCEAAVRELSAADAAVITLHGEGPENFQLAVSSSWGRRAEELQYITGEGPSLTAFDTGERVLVPDLDHGAARWPLFAEATAGIAVGAVFAYPLRTATATLGTLTLYRRRGATAPAGPPADAQAFAEITTAVLLADMDGEIIEEIRATADRDDLNTAIGIVAATQHISPSEAVTWLQTMARAQNLPLADLARAILSQYPQDPGPHR</sequence>
<gene>
    <name evidence="5" type="ORF">J8N05_21185</name>
</gene>
<keyword evidence="1" id="KW-0805">Transcription regulation</keyword>
<keyword evidence="6" id="KW-1185">Reference proteome</keyword>
<evidence type="ECO:0000256" key="1">
    <source>
        <dbReference type="ARBA" id="ARBA00023015"/>
    </source>
</evidence>
<feature type="domain" description="PAS" evidence="3">
    <location>
        <begin position="1"/>
        <end position="68"/>
    </location>
</feature>
<evidence type="ECO:0000259" key="4">
    <source>
        <dbReference type="PROSITE" id="PS50921"/>
    </source>
</evidence>
<protein>
    <submittedName>
        <fullName evidence="5">PAS domain-containing protein</fullName>
    </submittedName>
</protein>
<dbReference type="InterPro" id="IPR036388">
    <property type="entry name" value="WH-like_DNA-bd_sf"/>
</dbReference>
<dbReference type="InterPro" id="IPR003018">
    <property type="entry name" value="GAF"/>
</dbReference>
<dbReference type="InterPro" id="IPR000014">
    <property type="entry name" value="PAS"/>
</dbReference>
<dbReference type="SUPFAM" id="SSF55781">
    <property type="entry name" value="GAF domain-like"/>
    <property type="match status" value="1"/>
</dbReference>
<dbReference type="Pfam" id="PF08448">
    <property type="entry name" value="PAS_4"/>
    <property type="match status" value="1"/>
</dbReference>
<name>A0A940XU54_9ACTN</name>
<accession>A0A940XU54</accession>
<dbReference type="InterPro" id="IPR013656">
    <property type="entry name" value="PAS_4"/>
</dbReference>
<dbReference type="Gene3D" id="1.10.10.10">
    <property type="entry name" value="Winged helix-like DNA-binding domain superfamily/Winged helix DNA-binding domain"/>
    <property type="match status" value="1"/>
</dbReference>
<comment type="caution">
    <text evidence="5">The sequence shown here is derived from an EMBL/GenBank/DDBJ whole genome shotgun (WGS) entry which is preliminary data.</text>
</comment>
<organism evidence="5 6">
    <name type="scientific">Streptomyces liliiviolaceus</name>
    <dbReference type="NCBI Taxonomy" id="2823109"/>
    <lineage>
        <taxon>Bacteria</taxon>
        <taxon>Bacillati</taxon>
        <taxon>Actinomycetota</taxon>
        <taxon>Actinomycetes</taxon>
        <taxon>Kitasatosporales</taxon>
        <taxon>Streptomycetaceae</taxon>
        <taxon>Streptomyces</taxon>
    </lineage>
</organism>
<evidence type="ECO:0000259" key="3">
    <source>
        <dbReference type="PROSITE" id="PS50112"/>
    </source>
</evidence>
<proteinExistence type="predicted"/>
<dbReference type="EMBL" id="JAGPYQ010000001">
    <property type="protein sequence ID" value="MBQ0850682.1"/>
    <property type="molecule type" value="Genomic_DNA"/>
</dbReference>
<dbReference type="GO" id="GO:0003723">
    <property type="term" value="F:RNA binding"/>
    <property type="evidence" value="ECO:0007669"/>
    <property type="project" value="InterPro"/>
</dbReference>
<evidence type="ECO:0000313" key="6">
    <source>
        <dbReference type="Proteomes" id="UP000677413"/>
    </source>
</evidence>
<dbReference type="CDD" id="cd00130">
    <property type="entry name" value="PAS"/>
    <property type="match status" value="1"/>
</dbReference>
<feature type="domain" description="ANTAR" evidence="4">
    <location>
        <begin position="340"/>
        <end position="401"/>
    </location>
</feature>
<keyword evidence="2" id="KW-0804">Transcription</keyword>
<dbReference type="SMART" id="SM01012">
    <property type="entry name" value="ANTAR"/>
    <property type="match status" value="1"/>
</dbReference>
<dbReference type="RefSeq" id="WP_210884934.1">
    <property type="nucleotide sequence ID" value="NZ_JAGPYQ010000001.1"/>
</dbReference>
<dbReference type="SUPFAM" id="SSF55785">
    <property type="entry name" value="PYP-like sensor domain (PAS domain)"/>
    <property type="match status" value="1"/>
</dbReference>
<reference evidence="5 6" key="1">
    <citation type="submission" date="2021-04" db="EMBL/GenBank/DDBJ databases">
        <authorList>
            <person name="Tang X."/>
            <person name="Zhou X."/>
            <person name="Chen X."/>
            <person name="Cernava T."/>
            <person name="Zhang C."/>
        </authorList>
    </citation>
    <scope>NUCLEOTIDE SEQUENCE [LARGE SCALE GENOMIC DNA]</scope>
    <source>
        <strain evidence="5 6">BH-SS-21</strain>
    </source>
</reference>
<dbReference type="AlphaFoldDB" id="A0A940XU54"/>
<dbReference type="PROSITE" id="PS50112">
    <property type="entry name" value="PAS"/>
    <property type="match status" value="1"/>
</dbReference>